<evidence type="ECO:0000313" key="3">
    <source>
        <dbReference type="EMBL" id="KAK4551245.1"/>
    </source>
</evidence>
<gene>
    <name evidence="3" type="ORF">RGQ29_032439</name>
</gene>
<dbReference type="SUPFAM" id="SSF53850">
    <property type="entry name" value="Periplasmic binding protein-like II"/>
    <property type="match status" value="1"/>
</dbReference>
<feature type="domain" description="Solute-binding protein family 3/N-terminal" evidence="2">
    <location>
        <begin position="68"/>
        <end position="149"/>
    </location>
</feature>
<dbReference type="AlphaFoldDB" id="A0AAN7I6D5"/>
<dbReference type="InterPro" id="IPR015683">
    <property type="entry name" value="Ionotropic_Glu_rcpt"/>
</dbReference>
<keyword evidence="1" id="KW-0732">Signal</keyword>
<evidence type="ECO:0000256" key="1">
    <source>
        <dbReference type="SAM" id="SignalP"/>
    </source>
</evidence>
<evidence type="ECO:0000259" key="2">
    <source>
        <dbReference type="Pfam" id="PF00497"/>
    </source>
</evidence>
<feature type="signal peptide" evidence="1">
    <location>
        <begin position="1"/>
        <end position="31"/>
    </location>
</feature>
<dbReference type="Pfam" id="PF00497">
    <property type="entry name" value="SBP_bac_3"/>
    <property type="match status" value="1"/>
</dbReference>
<protein>
    <recommendedName>
        <fullName evidence="2">Solute-binding protein family 3/N-terminal domain-containing protein</fullName>
    </recommendedName>
</protein>
<name>A0AAN7I6D5_QUERU</name>
<proteinExistence type="predicted"/>
<dbReference type="FunFam" id="3.40.190.10:FF:000103">
    <property type="entry name" value="Glutamate receptor"/>
    <property type="match status" value="1"/>
</dbReference>
<dbReference type="EMBL" id="JAXUIC010000092">
    <property type="protein sequence ID" value="KAK4551245.1"/>
    <property type="molecule type" value="Genomic_DNA"/>
</dbReference>
<dbReference type="InterPro" id="IPR001638">
    <property type="entry name" value="Solute-binding_3/MltF_N"/>
</dbReference>
<organism evidence="3 4">
    <name type="scientific">Quercus rubra</name>
    <name type="common">Northern red oak</name>
    <name type="synonym">Quercus borealis</name>
    <dbReference type="NCBI Taxonomy" id="3512"/>
    <lineage>
        <taxon>Eukaryota</taxon>
        <taxon>Viridiplantae</taxon>
        <taxon>Streptophyta</taxon>
        <taxon>Embryophyta</taxon>
        <taxon>Tracheophyta</taxon>
        <taxon>Spermatophyta</taxon>
        <taxon>Magnoliopsida</taxon>
        <taxon>eudicotyledons</taxon>
        <taxon>Gunneridae</taxon>
        <taxon>Pentapetalae</taxon>
        <taxon>rosids</taxon>
        <taxon>fabids</taxon>
        <taxon>Fagales</taxon>
        <taxon>Fagaceae</taxon>
        <taxon>Quercus</taxon>
    </lineage>
</organism>
<keyword evidence="4" id="KW-1185">Reference proteome</keyword>
<dbReference type="PANTHER" id="PTHR18966">
    <property type="entry name" value="IONOTROPIC GLUTAMATE RECEPTOR"/>
    <property type="match status" value="1"/>
</dbReference>
<sequence>MAFPFITCKTVIKFCLLFLILISFLLSLSHGDEAANKQKPIDVPLKIGVPGRTSFQKFVKVDYSGNLDNSKFGGWCIDVFKEVLTKLPYSLLYEFIPLNGTYEDLVDCVYNKTFDAVVGDLTILANRTKYVEFTQPYAESGLVVVVPAQPEDQHGYS</sequence>
<evidence type="ECO:0000313" key="4">
    <source>
        <dbReference type="Proteomes" id="UP001324115"/>
    </source>
</evidence>
<comment type="caution">
    <text evidence="3">The sequence shown here is derived from an EMBL/GenBank/DDBJ whole genome shotgun (WGS) entry which is preliminary data.</text>
</comment>
<dbReference type="Proteomes" id="UP001324115">
    <property type="component" value="Unassembled WGS sequence"/>
</dbReference>
<reference evidence="3 4" key="1">
    <citation type="journal article" date="2023" name="G3 (Bethesda)">
        <title>A haplotype-resolved chromosome-scale genome for Quercus rubra L. provides insights into the genetics of adaptive traits for red oak species.</title>
        <authorList>
            <person name="Kapoor B."/>
            <person name="Jenkins J."/>
            <person name="Schmutz J."/>
            <person name="Zhebentyayeva T."/>
            <person name="Kuelheim C."/>
            <person name="Coggeshall M."/>
            <person name="Heim C."/>
            <person name="Lasky J.R."/>
            <person name="Leites L."/>
            <person name="Islam-Faridi N."/>
            <person name="Romero-Severson J."/>
            <person name="DeLeo V.L."/>
            <person name="Lucas S.M."/>
            <person name="Lazic D."/>
            <person name="Gailing O."/>
            <person name="Carlson J."/>
            <person name="Staton M."/>
        </authorList>
    </citation>
    <scope>NUCLEOTIDE SEQUENCE [LARGE SCALE GENOMIC DNA]</scope>
    <source>
        <strain evidence="3">Pseudo-F2</strain>
    </source>
</reference>
<feature type="chain" id="PRO_5042960372" description="Solute-binding protein family 3/N-terminal domain-containing protein" evidence="1">
    <location>
        <begin position="32"/>
        <end position="157"/>
    </location>
</feature>
<accession>A0AAN7I6D5</accession>
<dbReference type="Gene3D" id="3.40.190.10">
    <property type="entry name" value="Periplasmic binding protein-like II"/>
    <property type="match status" value="1"/>
</dbReference>